<protein>
    <submittedName>
        <fullName evidence="1">Uncharacterized protein</fullName>
    </submittedName>
</protein>
<organism evidence="1 2">
    <name type="scientific">Sphaerodactylus townsendi</name>
    <dbReference type="NCBI Taxonomy" id="933632"/>
    <lineage>
        <taxon>Eukaryota</taxon>
        <taxon>Metazoa</taxon>
        <taxon>Chordata</taxon>
        <taxon>Craniata</taxon>
        <taxon>Vertebrata</taxon>
        <taxon>Euteleostomi</taxon>
        <taxon>Lepidosauria</taxon>
        <taxon>Squamata</taxon>
        <taxon>Bifurcata</taxon>
        <taxon>Gekkota</taxon>
        <taxon>Sphaerodactylidae</taxon>
        <taxon>Sphaerodactylus</taxon>
    </lineage>
</organism>
<proteinExistence type="predicted"/>
<evidence type="ECO:0000313" key="2">
    <source>
        <dbReference type="Proteomes" id="UP000827872"/>
    </source>
</evidence>
<gene>
    <name evidence="1" type="ORF">K3G42_005171</name>
</gene>
<keyword evidence="2" id="KW-1185">Reference proteome</keyword>
<reference evidence="1" key="1">
    <citation type="submission" date="2021-08" db="EMBL/GenBank/DDBJ databases">
        <title>The first chromosome-level gecko genome reveals the dynamic sex chromosomes of Neotropical dwarf geckos (Sphaerodactylidae: Sphaerodactylus).</title>
        <authorList>
            <person name="Pinto B.J."/>
            <person name="Keating S.E."/>
            <person name="Gamble T."/>
        </authorList>
    </citation>
    <scope>NUCLEOTIDE SEQUENCE</scope>
    <source>
        <strain evidence="1">TG3544</strain>
    </source>
</reference>
<evidence type="ECO:0000313" key="1">
    <source>
        <dbReference type="EMBL" id="KAH8011667.1"/>
    </source>
</evidence>
<dbReference type="Proteomes" id="UP000827872">
    <property type="component" value="Linkage Group LG13"/>
</dbReference>
<comment type="caution">
    <text evidence="1">The sequence shown here is derived from an EMBL/GenBank/DDBJ whole genome shotgun (WGS) entry which is preliminary data.</text>
</comment>
<dbReference type="EMBL" id="CM037626">
    <property type="protein sequence ID" value="KAH8011667.1"/>
    <property type="molecule type" value="Genomic_DNA"/>
</dbReference>
<name>A0ACB8FX49_9SAUR</name>
<sequence>MVETHTVWDTKVHELQDRTQFSDRDLATLKKYWDKGMTSLGSVCREKIEAVAAELNVDCEIVRTWIGNRRRKYRLMGIGVPPPRGGPADFSNQSDSSSKSVPIPGDDASTDVGDDNDRNDDVSICLSEGSSQEEHSEVLQSEDIGHKEEDQTTVTADNVKIEIIDDEESDMISNSEVDQMSSLLDFKASTLALVFVSQPQTQIQALLKASQKDEISLSHQQVLL</sequence>
<accession>A0ACB8FX49</accession>